<accession>A0A9P4LBX6</accession>
<feature type="region of interest" description="Disordered" evidence="1">
    <location>
        <begin position="452"/>
        <end position="493"/>
    </location>
</feature>
<dbReference type="RefSeq" id="XP_040792634.1">
    <property type="nucleotide sequence ID" value="XM_040930629.1"/>
</dbReference>
<dbReference type="InterPro" id="IPR012337">
    <property type="entry name" value="RNaseH-like_sf"/>
</dbReference>
<reference evidence="3" key="1">
    <citation type="submission" date="2020-01" db="EMBL/GenBank/DDBJ databases">
        <authorList>
            <consortium name="DOE Joint Genome Institute"/>
            <person name="Haridas S."/>
            <person name="Albert R."/>
            <person name="Binder M."/>
            <person name="Bloem J."/>
            <person name="Labutti K."/>
            <person name="Salamov A."/>
            <person name="Andreopoulos B."/>
            <person name="Baker S.E."/>
            <person name="Barry K."/>
            <person name="Bills G."/>
            <person name="Bluhm B.H."/>
            <person name="Cannon C."/>
            <person name="Castanera R."/>
            <person name="Culley D.E."/>
            <person name="Daum C."/>
            <person name="Ezra D."/>
            <person name="Gonzalez J.B."/>
            <person name="Henrissat B."/>
            <person name="Kuo A."/>
            <person name="Liang C."/>
            <person name="Lipzen A."/>
            <person name="Lutzoni F."/>
            <person name="Magnuson J."/>
            <person name="Mondo S."/>
            <person name="Nolan M."/>
            <person name="Ohm R."/>
            <person name="Pangilinan J."/>
            <person name="Park H.-J."/>
            <person name="Ramirez L."/>
            <person name="Alfaro M."/>
            <person name="Sun H."/>
            <person name="Tritt A."/>
            <person name="Yoshinaga Y."/>
            <person name="Zwiers L.-H."/>
            <person name="Turgeon B.G."/>
            <person name="Goodwin S.B."/>
            <person name="Spatafora J.W."/>
            <person name="Crous P.W."/>
            <person name="Grigoriev I.V."/>
        </authorList>
    </citation>
    <scope>NUCLEOTIDE SEQUENCE</scope>
    <source>
        <strain evidence="3">CBS 394.84</strain>
    </source>
</reference>
<dbReference type="GO" id="GO:0005634">
    <property type="term" value="C:nucleus"/>
    <property type="evidence" value="ECO:0007669"/>
    <property type="project" value="TreeGrafter"/>
</dbReference>
<dbReference type="Proteomes" id="UP000800039">
    <property type="component" value="Unassembled WGS sequence"/>
</dbReference>
<feature type="compositionally biased region" description="Gly residues" evidence="1">
    <location>
        <begin position="457"/>
        <end position="473"/>
    </location>
</feature>
<dbReference type="InterPro" id="IPR048519">
    <property type="entry name" value="Gfd2/YDR514C-like_C"/>
</dbReference>
<feature type="domain" description="Gfd2/YDR514C-like C-terminal" evidence="2">
    <location>
        <begin position="62"/>
        <end position="266"/>
    </location>
</feature>
<evidence type="ECO:0000313" key="3">
    <source>
        <dbReference type="EMBL" id="KAF1850071.1"/>
    </source>
</evidence>
<proteinExistence type="predicted"/>
<keyword evidence="4" id="KW-1185">Reference proteome</keyword>
<dbReference type="GO" id="GO:0003676">
    <property type="term" value="F:nucleic acid binding"/>
    <property type="evidence" value="ECO:0007669"/>
    <property type="project" value="InterPro"/>
</dbReference>
<dbReference type="GeneID" id="63847881"/>
<dbReference type="InterPro" id="IPR040151">
    <property type="entry name" value="Gfd2/YDR514C-like"/>
</dbReference>
<feature type="region of interest" description="Disordered" evidence="1">
    <location>
        <begin position="407"/>
        <end position="431"/>
    </location>
</feature>
<organism evidence="3 4">
    <name type="scientific">Cucurbitaria berberidis CBS 394.84</name>
    <dbReference type="NCBI Taxonomy" id="1168544"/>
    <lineage>
        <taxon>Eukaryota</taxon>
        <taxon>Fungi</taxon>
        <taxon>Dikarya</taxon>
        <taxon>Ascomycota</taxon>
        <taxon>Pezizomycotina</taxon>
        <taxon>Dothideomycetes</taxon>
        <taxon>Pleosporomycetidae</taxon>
        <taxon>Pleosporales</taxon>
        <taxon>Pleosporineae</taxon>
        <taxon>Cucurbitariaceae</taxon>
        <taxon>Cucurbitaria</taxon>
    </lineage>
</organism>
<feature type="compositionally biased region" description="Basic and acidic residues" evidence="1">
    <location>
        <begin position="478"/>
        <end position="493"/>
    </location>
</feature>
<evidence type="ECO:0000256" key="1">
    <source>
        <dbReference type="SAM" id="MobiDB-lite"/>
    </source>
</evidence>
<evidence type="ECO:0000259" key="2">
    <source>
        <dbReference type="Pfam" id="PF21762"/>
    </source>
</evidence>
<feature type="compositionally biased region" description="Low complexity" evidence="1">
    <location>
        <begin position="407"/>
        <end position="424"/>
    </location>
</feature>
<dbReference type="PANTHER" id="PTHR28083:SF1">
    <property type="entry name" value="GOOD FOR FULL DBP5 ACTIVITY PROTEIN 2"/>
    <property type="match status" value="1"/>
</dbReference>
<dbReference type="EMBL" id="ML976614">
    <property type="protein sequence ID" value="KAF1850071.1"/>
    <property type="molecule type" value="Genomic_DNA"/>
</dbReference>
<dbReference type="PANTHER" id="PTHR28083">
    <property type="entry name" value="GOOD FOR FULL DBP5 ACTIVITY PROTEIN 2"/>
    <property type="match status" value="1"/>
</dbReference>
<name>A0A9P4LBX6_9PLEO</name>
<dbReference type="OrthoDB" id="5953249at2759"/>
<dbReference type="AlphaFoldDB" id="A0A9P4LBX6"/>
<sequence length="493" mass="54396">MPISWATIAAAPPPPLTPTQRMQELQAFYAKQSLRFVLSNALGFHDAPGATERISPLMEHTVVVGIDTEAWTKNTDEMTEIGLAVFERKDMLGNEGGYEHLGDFGEELLKKITFHHLRIVETAHLKTSAEWMKGAEGNRFGHSRFVTFAEARVILDSLFSQPIDSSDPELKGCKKPVVLLGHAMYHDEENIKKSGGLEYDLFKYGTIVKEVDTQPLAKATHTWFDQCAPNNDVGLDTLTKRLGFEHEDAHTACNDAARTVISAIQMVLPKQCREGREKDMQAVAWEIEEHSRDTPSSTWGSKLCCTRCGGRDHQDKEGERCTVPVHCKACAQFDVGKEEEHWTTHMEMYCPHIANYKAWTRRRDDALRKHNPFPPGPPEGSHPSSNFVVPLYARVAKAGVPLSSTTVSSYSSASAKSNDSSSSRGTGGSGSSDIVYSSGNVGYAPVARIVSFQSSGRGRGGGRGLRGAGGTRGGSVLSRDRRREDEWRPFSKW</sequence>
<comment type="caution">
    <text evidence="3">The sequence shown here is derived from an EMBL/GenBank/DDBJ whole genome shotgun (WGS) entry which is preliminary data.</text>
</comment>
<dbReference type="InterPro" id="IPR036397">
    <property type="entry name" value="RNaseH_sf"/>
</dbReference>
<evidence type="ECO:0000313" key="4">
    <source>
        <dbReference type="Proteomes" id="UP000800039"/>
    </source>
</evidence>
<dbReference type="SUPFAM" id="SSF53098">
    <property type="entry name" value="Ribonuclease H-like"/>
    <property type="match status" value="1"/>
</dbReference>
<gene>
    <name evidence="3" type="ORF">K460DRAFT_326583</name>
</gene>
<dbReference type="Pfam" id="PF21762">
    <property type="entry name" value="DEDDh_C"/>
    <property type="match status" value="1"/>
</dbReference>
<dbReference type="Gene3D" id="3.30.420.10">
    <property type="entry name" value="Ribonuclease H-like superfamily/Ribonuclease H"/>
    <property type="match status" value="1"/>
</dbReference>
<protein>
    <recommendedName>
        <fullName evidence="2">Gfd2/YDR514C-like C-terminal domain-containing protein</fullName>
    </recommendedName>
</protein>